<dbReference type="Proteomes" id="UP000604825">
    <property type="component" value="Unassembled WGS sequence"/>
</dbReference>
<keyword evidence="7" id="KW-1185">Reference proteome</keyword>
<dbReference type="GO" id="GO:0005524">
    <property type="term" value="F:ATP binding"/>
    <property type="evidence" value="ECO:0007669"/>
    <property type="project" value="UniProtKB-KW"/>
</dbReference>
<keyword evidence="4" id="KW-0472">Membrane</keyword>
<proteinExistence type="predicted"/>
<feature type="compositionally biased region" description="Low complexity" evidence="3">
    <location>
        <begin position="449"/>
        <end position="467"/>
    </location>
</feature>
<dbReference type="OrthoDB" id="4062651at2759"/>
<accession>A0A811MSN4</accession>
<dbReference type="PANTHER" id="PTHR46008">
    <property type="entry name" value="LEAF RUST 10 DISEASE-RESISTANCE LOCUS RECEPTOR-LIKE PROTEIN KINASE-LIKE 1.4"/>
    <property type="match status" value="1"/>
</dbReference>
<comment type="caution">
    <text evidence="6">The sequence shown here is derived from an EMBL/GenBank/DDBJ whole genome shotgun (WGS) entry which is preliminary data.</text>
</comment>
<dbReference type="PANTHER" id="PTHR46008:SF62">
    <property type="entry name" value="PROTEIN KINASE DOMAIN-CONTAINING PROTEIN"/>
    <property type="match status" value="1"/>
</dbReference>
<feature type="chain" id="PRO_5032894133" evidence="5">
    <location>
        <begin position="24"/>
        <end position="467"/>
    </location>
</feature>
<gene>
    <name evidence="6" type="ORF">NCGR_LOCUS6375</name>
</gene>
<organism evidence="6 7">
    <name type="scientific">Miscanthus lutarioriparius</name>
    <dbReference type="NCBI Taxonomy" id="422564"/>
    <lineage>
        <taxon>Eukaryota</taxon>
        <taxon>Viridiplantae</taxon>
        <taxon>Streptophyta</taxon>
        <taxon>Embryophyta</taxon>
        <taxon>Tracheophyta</taxon>
        <taxon>Spermatophyta</taxon>
        <taxon>Magnoliopsida</taxon>
        <taxon>Liliopsida</taxon>
        <taxon>Poales</taxon>
        <taxon>Poaceae</taxon>
        <taxon>PACMAD clade</taxon>
        <taxon>Panicoideae</taxon>
        <taxon>Andropogonodae</taxon>
        <taxon>Andropogoneae</taxon>
        <taxon>Saccharinae</taxon>
        <taxon>Miscanthus</taxon>
    </lineage>
</organism>
<reference evidence="6" key="1">
    <citation type="submission" date="2020-10" db="EMBL/GenBank/DDBJ databases">
        <authorList>
            <person name="Han B."/>
            <person name="Lu T."/>
            <person name="Zhao Q."/>
            <person name="Huang X."/>
            <person name="Zhao Y."/>
        </authorList>
    </citation>
    <scope>NUCLEOTIDE SEQUENCE</scope>
</reference>
<dbReference type="Gene3D" id="1.10.510.10">
    <property type="entry name" value="Transferase(Phosphotransferase) domain 1"/>
    <property type="match status" value="1"/>
</dbReference>
<evidence type="ECO:0000256" key="2">
    <source>
        <dbReference type="ARBA" id="ARBA00022840"/>
    </source>
</evidence>
<keyword evidence="1" id="KW-0547">Nucleotide-binding</keyword>
<keyword evidence="4" id="KW-0812">Transmembrane</keyword>
<evidence type="ECO:0000256" key="1">
    <source>
        <dbReference type="ARBA" id="ARBA00022741"/>
    </source>
</evidence>
<dbReference type="EMBL" id="CAJGYO010000002">
    <property type="protein sequence ID" value="CAD6210268.1"/>
    <property type="molecule type" value="Genomic_DNA"/>
</dbReference>
<name>A0A811MSN4_9POAL</name>
<dbReference type="AlphaFoldDB" id="A0A811MSN4"/>
<keyword evidence="2" id="KW-0067">ATP-binding</keyword>
<keyword evidence="5" id="KW-0732">Signal</keyword>
<dbReference type="GO" id="GO:0016301">
    <property type="term" value="F:kinase activity"/>
    <property type="evidence" value="ECO:0007669"/>
    <property type="project" value="TreeGrafter"/>
</dbReference>
<feature type="region of interest" description="Disordered" evidence="3">
    <location>
        <begin position="431"/>
        <end position="467"/>
    </location>
</feature>
<evidence type="ECO:0000256" key="5">
    <source>
        <dbReference type="SAM" id="SignalP"/>
    </source>
</evidence>
<evidence type="ECO:0000313" key="6">
    <source>
        <dbReference type="EMBL" id="CAD6210268.1"/>
    </source>
</evidence>
<protein>
    <submittedName>
        <fullName evidence="6">Uncharacterized protein</fullName>
    </submittedName>
</protein>
<sequence>MQGSAAALLLLPWLLQLLHAAAAGNGSCARSCGGLTVQYPFGFSPGCEIPLGCDDQANGTAWVGGARELGLLVHNVTARAVVLSLPQDCSRGLNASIQALFSKSYAPGSQHALVVSACSPASPSHTSNCSDGDRYLDRSSQCNTTEPIRCVLPPVVPPPISSGSDQRFFNRAEMQTLAAECTGLVSAASYWDAPAPALLLGVMELEWWVVGETCRCSRHATCTLVTTPIAGQRAFRCECPEGYDGDGFADGTGCWRAPKCNPSKYLSGDCGKTIQIALLVAGIMFGAMVTGVTCLAYQLLKRRAPSEVNLAQLAVDRIGRGCVDDIVDPCLDPHRDAWTLSSIHKVAELAFRCLAFHSEMRPSMTEVADELEQIQRSGWAPSADDAAFMSTSSSISSSVASTRGTDRSWGAGRSRTERAAVNASLVVQETAAKGAVESPVSVQERWFSERSSPSSNSLLGNCSHALN</sequence>
<keyword evidence="4" id="KW-1133">Transmembrane helix</keyword>
<dbReference type="Gene3D" id="2.10.25.10">
    <property type="entry name" value="Laminin"/>
    <property type="match status" value="1"/>
</dbReference>
<feature type="signal peptide" evidence="5">
    <location>
        <begin position="1"/>
        <end position="23"/>
    </location>
</feature>
<evidence type="ECO:0000256" key="3">
    <source>
        <dbReference type="SAM" id="MobiDB-lite"/>
    </source>
</evidence>
<evidence type="ECO:0000256" key="4">
    <source>
        <dbReference type="SAM" id="Phobius"/>
    </source>
</evidence>
<feature type="transmembrane region" description="Helical" evidence="4">
    <location>
        <begin position="276"/>
        <end position="300"/>
    </location>
</feature>
<evidence type="ECO:0000313" key="7">
    <source>
        <dbReference type="Proteomes" id="UP000604825"/>
    </source>
</evidence>